<keyword evidence="3 9" id="KW-1133">Transmembrane helix</keyword>
<accession>A0A8S9YZZ4</accession>
<dbReference type="GO" id="GO:0007030">
    <property type="term" value="P:Golgi organization"/>
    <property type="evidence" value="ECO:0007669"/>
    <property type="project" value="InterPro"/>
</dbReference>
<name>A0A8S9YZZ4_9TREM</name>
<keyword evidence="6 9" id="KW-0472">Membrane</keyword>
<keyword evidence="5 7" id="KW-0175">Coiled coil</keyword>
<evidence type="ECO:0000256" key="5">
    <source>
        <dbReference type="ARBA" id="ARBA00023054"/>
    </source>
</evidence>
<proteinExistence type="predicted"/>
<feature type="coiled-coil region" evidence="7">
    <location>
        <begin position="205"/>
        <end position="328"/>
    </location>
</feature>
<dbReference type="OrthoDB" id="248903at2759"/>
<keyword evidence="11" id="KW-1185">Reference proteome</keyword>
<organism evidence="10 11">
    <name type="scientific">Paragonimus skrjabini miyazakii</name>
    <dbReference type="NCBI Taxonomy" id="59628"/>
    <lineage>
        <taxon>Eukaryota</taxon>
        <taxon>Metazoa</taxon>
        <taxon>Spiralia</taxon>
        <taxon>Lophotrochozoa</taxon>
        <taxon>Platyhelminthes</taxon>
        <taxon>Trematoda</taxon>
        <taxon>Digenea</taxon>
        <taxon>Plagiorchiida</taxon>
        <taxon>Troglotremata</taxon>
        <taxon>Troglotrematidae</taxon>
        <taxon>Paragonimus</taxon>
    </lineage>
</organism>
<feature type="transmembrane region" description="Helical" evidence="9">
    <location>
        <begin position="628"/>
        <end position="649"/>
    </location>
</feature>
<dbReference type="InterPro" id="IPR019177">
    <property type="entry name" value="Golgin_subfamily_A_member_5"/>
</dbReference>
<evidence type="ECO:0000313" key="11">
    <source>
        <dbReference type="Proteomes" id="UP000822476"/>
    </source>
</evidence>
<dbReference type="GO" id="GO:0000301">
    <property type="term" value="P:retrograde transport, vesicle recycling within Golgi"/>
    <property type="evidence" value="ECO:0007669"/>
    <property type="project" value="TreeGrafter"/>
</dbReference>
<evidence type="ECO:0000256" key="2">
    <source>
        <dbReference type="ARBA" id="ARBA00022692"/>
    </source>
</evidence>
<dbReference type="GO" id="GO:0000139">
    <property type="term" value="C:Golgi membrane"/>
    <property type="evidence" value="ECO:0007669"/>
    <property type="project" value="UniProtKB-SubCell"/>
</dbReference>
<comment type="subcellular location">
    <subcellularLocation>
        <location evidence="1">Golgi apparatus membrane</location>
        <topology evidence="1">Single-pass type IV membrane protein</topology>
    </subcellularLocation>
</comment>
<evidence type="ECO:0000313" key="10">
    <source>
        <dbReference type="EMBL" id="KAF7258820.1"/>
    </source>
</evidence>
<dbReference type="GO" id="GO:0031985">
    <property type="term" value="C:Golgi cisterna"/>
    <property type="evidence" value="ECO:0007669"/>
    <property type="project" value="TreeGrafter"/>
</dbReference>
<keyword evidence="4" id="KW-0333">Golgi apparatus</keyword>
<dbReference type="PANTHER" id="PTHR13815:SF7">
    <property type="entry name" value="GOLGIN SUBFAMILY A MEMBER 5"/>
    <property type="match status" value="1"/>
</dbReference>
<evidence type="ECO:0008006" key="12">
    <source>
        <dbReference type="Google" id="ProtNLM"/>
    </source>
</evidence>
<dbReference type="PANTHER" id="PTHR13815">
    <property type="entry name" value="GOLGIN-84"/>
    <property type="match status" value="1"/>
</dbReference>
<evidence type="ECO:0000256" key="9">
    <source>
        <dbReference type="SAM" id="Phobius"/>
    </source>
</evidence>
<keyword evidence="2 9" id="KW-0812">Transmembrane</keyword>
<dbReference type="Proteomes" id="UP000822476">
    <property type="component" value="Unassembled WGS sequence"/>
</dbReference>
<dbReference type="Pfam" id="PF09787">
    <property type="entry name" value="Golgin_A5"/>
    <property type="match status" value="1"/>
</dbReference>
<evidence type="ECO:0000256" key="6">
    <source>
        <dbReference type="ARBA" id="ARBA00023136"/>
    </source>
</evidence>
<feature type="region of interest" description="Disordered" evidence="8">
    <location>
        <begin position="493"/>
        <end position="512"/>
    </location>
</feature>
<evidence type="ECO:0000256" key="4">
    <source>
        <dbReference type="ARBA" id="ARBA00023034"/>
    </source>
</evidence>
<evidence type="ECO:0000256" key="1">
    <source>
        <dbReference type="ARBA" id="ARBA00004409"/>
    </source>
</evidence>
<dbReference type="EMBL" id="JTDE01001513">
    <property type="protein sequence ID" value="KAF7258820.1"/>
    <property type="molecule type" value="Genomic_DNA"/>
</dbReference>
<gene>
    <name evidence="10" type="ORF">EG68_03539</name>
</gene>
<dbReference type="AlphaFoldDB" id="A0A8S9YZZ4"/>
<evidence type="ECO:0000256" key="3">
    <source>
        <dbReference type="ARBA" id="ARBA00022989"/>
    </source>
</evidence>
<sequence length="655" mass="73890">MSWLSDLASKAENLLNTIDSSTADALNSTLIRKSPTGWRLNADRTDHSNVEPHAEQLWHSSDTVESGSRSLFVDLQHTSVPLLGTSNETIAFHPVANSAVQPRVTNAIDCSSLLQPIHLDPSTSSNETKVEEYKTHLTSGLINTELRAVTNDNSISSGYHTLATEGHSVTDDDHVPSTVATDLTGLNRQGRSRVQQMTSDTRLENKLLRSEVSSLSQEVSDLLRRNHRATEENKELRGQIGRLENQLRDSDFRVRELQLTVKQLEMSASSAKSESTIDQPSASEVELNVMREQLQSKEAALATLNVELHECRRLNELAEKRVQLAQQQTVRITQELGQYKEKASHILTMKDKLIASLRSGGKFDAEQPAGSQMTEDAGNDLNRQLNTAQAECDILREEVARWRIEVDHRELSNQELELQMQTERDALRHNLDLAEQRAEREKQLREDADTELIHLRCRQRELEETLSKQKAEFHRQLIANESELGRLRQLLSRRQTTDSGSSDGGVTRTDPEHVLTLESRLRQLTDTLLARQDALDSVLAQNHALKIRLERAQSDNESLASALGAEDNQLNAQTRVRLPFQTAGGYGCARLVLHNSIIPRPFRAPIACLDELAMRLTNICRRWPLTRLIWFIYLGLLHFWLLFASVLFLPNPARS</sequence>
<protein>
    <recommendedName>
        <fullName evidence="12">Golgin-84</fullName>
    </recommendedName>
</protein>
<feature type="coiled-coil region" evidence="7">
    <location>
        <begin position="378"/>
        <end position="472"/>
    </location>
</feature>
<evidence type="ECO:0000256" key="7">
    <source>
        <dbReference type="SAM" id="Coils"/>
    </source>
</evidence>
<feature type="coiled-coil region" evidence="7">
    <location>
        <begin position="535"/>
        <end position="562"/>
    </location>
</feature>
<comment type="caution">
    <text evidence="10">The sequence shown here is derived from an EMBL/GenBank/DDBJ whole genome shotgun (WGS) entry which is preliminary data.</text>
</comment>
<evidence type="ECO:0000256" key="8">
    <source>
        <dbReference type="SAM" id="MobiDB-lite"/>
    </source>
</evidence>
<reference evidence="10" key="1">
    <citation type="submission" date="2019-07" db="EMBL/GenBank/DDBJ databases">
        <title>Annotation for the trematode Paragonimus miyazaki's.</title>
        <authorList>
            <person name="Choi Y.-J."/>
        </authorList>
    </citation>
    <scope>NUCLEOTIDE SEQUENCE</scope>
    <source>
        <strain evidence="10">Japan</strain>
    </source>
</reference>